<dbReference type="EMBL" id="BNJQ01000004">
    <property type="protein sequence ID" value="GHP03054.1"/>
    <property type="molecule type" value="Genomic_DNA"/>
</dbReference>
<reference evidence="1" key="1">
    <citation type="submission" date="2020-10" db="EMBL/GenBank/DDBJ databases">
        <title>Unveiling of a novel bifunctional photoreceptor, Dualchrome1, isolated from a cosmopolitan green alga.</title>
        <authorList>
            <person name="Suzuki S."/>
            <person name="Kawachi M."/>
        </authorList>
    </citation>
    <scope>NUCLEOTIDE SEQUENCE</scope>
    <source>
        <strain evidence="1">NIES 2893</strain>
    </source>
</reference>
<accession>A0A830H7L3</accession>
<dbReference type="Proteomes" id="UP000660262">
    <property type="component" value="Unassembled WGS sequence"/>
</dbReference>
<dbReference type="AlphaFoldDB" id="A0A830H7L3"/>
<keyword evidence="2" id="KW-1185">Reference proteome</keyword>
<dbReference type="Gene3D" id="1.25.40.10">
    <property type="entry name" value="Tetratricopeptide repeat domain"/>
    <property type="match status" value="1"/>
</dbReference>
<dbReference type="SUPFAM" id="SSF48452">
    <property type="entry name" value="TPR-like"/>
    <property type="match status" value="1"/>
</dbReference>
<sequence length="177" mass="19169">MSTVLASMRVRSLGPLGPLGPRCVAALPGSSESSDPETTSEAIERGMALFAAGEPAPALALFQKAFELPGSGTLRDRKKPREMSIGEVQSAYYNMACCFSALGNEYDKEGLQALQASFKAGFDDFDTLRIDPDIKRLRDEAADFESLMKLYEPQGFAKAFGKQAIKNSALGRTFGWK</sequence>
<dbReference type="InterPro" id="IPR011990">
    <property type="entry name" value="TPR-like_helical_dom_sf"/>
</dbReference>
<gene>
    <name evidence="1" type="ORF">PPROV_000180900</name>
</gene>
<organism evidence="1 2">
    <name type="scientific">Pycnococcus provasolii</name>
    <dbReference type="NCBI Taxonomy" id="41880"/>
    <lineage>
        <taxon>Eukaryota</taxon>
        <taxon>Viridiplantae</taxon>
        <taxon>Chlorophyta</taxon>
        <taxon>Pseudoscourfieldiophyceae</taxon>
        <taxon>Pseudoscourfieldiales</taxon>
        <taxon>Pycnococcaceae</taxon>
        <taxon>Pycnococcus</taxon>
    </lineage>
</organism>
<evidence type="ECO:0000313" key="1">
    <source>
        <dbReference type="EMBL" id="GHP03054.1"/>
    </source>
</evidence>
<dbReference type="OrthoDB" id="439127at2759"/>
<proteinExistence type="predicted"/>
<name>A0A830H7L3_9CHLO</name>
<protein>
    <submittedName>
        <fullName evidence="1">Uncharacterized protein</fullName>
    </submittedName>
</protein>
<evidence type="ECO:0000313" key="2">
    <source>
        <dbReference type="Proteomes" id="UP000660262"/>
    </source>
</evidence>
<comment type="caution">
    <text evidence="1">The sequence shown here is derived from an EMBL/GenBank/DDBJ whole genome shotgun (WGS) entry which is preliminary data.</text>
</comment>